<dbReference type="AlphaFoldDB" id="A0A6B2B2E2"/>
<sequence>MCKLAHEEVGAAAEYLLSSQSAFASKLAPTGGGQCVLPVGVSLLTKAIAQTAHFPKPVPASSRTSSLVW</sequence>
<reference evidence="1" key="1">
    <citation type="journal article" date="2020" name="Phytopathology">
        <title>Zucchini vein clearing disease is caused by several lineages within Pseudomonas syringae species complex.</title>
        <authorList>
            <person name="Lacault C."/>
            <person name="Briand M."/>
            <person name="Jacques M.A."/>
            <person name="Darrasse A."/>
        </authorList>
    </citation>
    <scope>NUCLEOTIDE SEQUENCE</scope>
    <source>
        <strain evidence="1">P123</strain>
    </source>
</reference>
<evidence type="ECO:0000313" key="1">
    <source>
        <dbReference type="EMBL" id="NAO79421.1"/>
    </source>
</evidence>
<protein>
    <submittedName>
        <fullName evidence="1">Uncharacterized protein</fullName>
    </submittedName>
</protein>
<gene>
    <name evidence="1" type="ORF">PspP123CL_26550</name>
</gene>
<accession>A0A6B2B2E2</accession>
<dbReference type="EMBL" id="VLIF01000044">
    <property type="protein sequence ID" value="NAO79421.1"/>
    <property type="molecule type" value="Genomic_DNA"/>
</dbReference>
<comment type="caution">
    <text evidence="1">The sequence shown here is derived from an EMBL/GenBank/DDBJ whole genome shotgun (WGS) entry which is preliminary data.</text>
</comment>
<organism evidence="1">
    <name type="scientific">Pseudomonas syringae</name>
    <dbReference type="NCBI Taxonomy" id="317"/>
    <lineage>
        <taxon>Bacteria</taxon>
        <taxon>Pseudomonadati</taxon>
        <taxon>Pseudomonadota</taxon>
        <taxon>Gammaproteobacteria</taxon>
        <taxon>Pseudomonadales</taxon>
        <taxon>Pseudomonadaceae</taxon>
        <taxon>Pseudomonas</taxon>
    </lineage>
</organism>
<proteinExistence type="predicted"/>
<name>A0A6B2B2E2_PSESX</name>